<evidence type="ECO:0000256" key="1">
    <source>
        <dbReference type="SAM" id="MobiDB-lite"/>
    </source>
</evidence>
<protein>
    <submittedName>
        <fullName evidence="5">Uncharacterized protein LOC101853674</fullName>
    </submittedName>
</protein>
<evidence type="ECO:0000313" key="5">
    <source>
        <dbReference type="RefSeq" id="XP_005091391.1"/>
    </source>
</evidence>
<proteinExistence type="predicted"/>
<dbReference type="GeneID" id="101853674"/>
<reference evidence="5" key="1">
    <citation type="submission" date="2025-08" db="UniProtKB">
        <authorList>
            <consortium name="RefSeq"/>
        </authorList>
    </citation>
    <scope>IDENTIFICATION</scope>
</reference>
<organism evidence="4 5">
    <name type="scientific">Aplysia californica</name>
    <name type="common">California sea hare</name>
    <dbReference type="NCBI Taxonomy" id="6500"/>
    <lineage>
        <taxon>Eukaryota</taxon>
        <taxon>Metazoa</taxon>
        <taxon>Spiralia</taxon>
        <taxon>Lophotrochozoa</taxon>
        <taxon>Mollusca</taxon>
        <taxon>Gastropoda</taxon>
        <taxon>Heterobranchia</taxon>
        <taxon>Euthyneura</taxon>
        <taxon>Tectipleura</taxon>
        <taxon>Aplysiida</taxon>
        <taxon>Aplysioidea</taxon>
        <taxon>Aplysiidae</taxon>
        <taxon>Aplysia</taxon>
    </lineage>
</organism>
<dbReference type="Pfam" id="PF00688">
    <property type="entry name" value="TGFb_propeptide"/>
    <property type="match status" value="1"/>
</dbReference>
<dbReference type="Proteomes" id="UP000694888">
    <property type="component" value="Unplaced"/>
</dbReference>
<feature type="chain" id="PRO_5047119652" evidence="2">
    <location>
        <begin position="26"/>
        <end position="363"/>
    </location>
</feature>
<evidence type="ECO:0000313" key="4">
    <source>
        <dbReference type="Proteomes" id="UP000694888"/>
    </source>
</evidence>
<accession>A0ABM0JDT6</accession>
<dbReference type="Gene3D" id="2.60.120.970">
    <property type="match status" value="1"/>
</dbReference>
<keyword evidence="2" id="KW-0732">Signal</keyword>
<sequence length="363" mass="42141">MNLYTRLISLLALLWPHAALSGVEARTSSSSVQSHQSDNPSTRLPPSLSDFEDLTPIGDIFDDENDDEFLEEEEFLSPSSRMPSEDIESLKEMGYRQRELLRERDRLLGMQNFQMGILNKLRLRKLPTIDQKAKEKILSKLQEQHWSIFASPPQREERRCLLSNCTVPEGSDERMWLSAEQPELRLYFPIPKMKKRRSPDFEIRDGRLKVFLKPMTDCPCSLHALTDESEATPTYIVSVYQFTRPLAIRKETRVVYKRRLLDEVEVRSYGNVWVSLKVKKVVTLWLSRARKNFGLEVSVRALNGTVVNARDVLVAPDCKNERAERTCRDDDGLPVEEAPWTRAALLPSSYRRNTPYLDFTYHY</sequence>
<dbReference type="RefSeq" id="XP_005091391.1">
    <property type="nucleotide sequence ID" value="XM_005091334.3"/>
</dbReference>
<gene>
    <name evidence="5" type="primary">LOC101853674</name>
</gene>
<name>A0ABM0JDT6_APLCA</name>
<keyword evidence="4" id="KW-1185">Reference proteome</keyword>
<dbReference type="InterPro" id="IPR001111">
    <property type="entry name" value="TGF-b_propeptide"/>
</dbReference>
<evidence type="ECO:0000256" key="2">
    <source>
        <dbReference type="SAM" id="SignalP"/>
    </source>
</evidence>
<feature type="domain" description="TGF-beta propeptide" evidence="3">
    <location>
        <begin position="228"/>
        <end position="302"/>
    </location>
</feature>
<evidence type="ECO:0000259" key="3">
    <source>
        <dbReference type="Pfam" id="PF00688"/>
    </source>
</evidence>
<feature type="region of interest" description="Disordered" evidence="1">
    <location>
        <begin position="29"/>
        <end position="49"/>
    </location>
</feature>
<feature type="signal peptide" evidence="2">
    <location>
        <begin position="1"/>
        <end position="25"/>
    </location>
</feature>